<dbReference type="AlphaFoldDB" id="A0A6A7BPL2"/>
<feature type="region of interest" description="Disordered" evidence="2">
    <location>
        <begin position="46"/>
        <end position="75"/>
    </location>
</feature>
<evidence type="ECO:0000313" key="4">
    <source>
        <dbReference type="Proteomes" id="UP000799423"/>
    </source>
</evidence>
<name>A0A6A7BPL2_9PLEO</name>
<feature type="compositionally biased region" description="Polar residues" evidence="2">
    <location>
        <begin position="59"/>
        <end position="75"/>
    </location>
</feature>
<dbReference type="EMBL" id="MU006288">
    <property type="protein sequence ID" value="KAF2856565.1"/>
    <property type="molecule type" value="Genomic_DNA"/>
</dbReference>
<keyword evidence="4" id="KW-1185">Reference proteome</keyword>
<organism evidence="3 4">
    <name type="scientific">Plenodomus tracheiphilus IPT5</name>
    <dbReference type="NCBI Taxonomy" id="1408161"/>
    <lineage>
        <taxon>Eukaryota</taxon>
        <taxon>Fungi</taxon>
        <taxon>Dikarya</taxon>
        <taxon>Ascomycota</taxon>
        <taxon>Pezizomycotina</taxon>
        <taxon>Dothideomycetes</taxon>
        <taxon>Pleosporomycetidae</taxon>
        <taxon>Pleosporales</taxon>
        <taxon>Pleosporineae</taxon>
        <taxon>Leptosphaeriaceae</taxon>
        <taxon>Plenodomus</taxon>
    </lineage>
</organism>
<protein>
    <submittedName>
        <fullName evidence="3">Uncharacterized protein</fullName>
    </submittedName>
</protein>
<gene>
    <name evidence="3" type="ORF">T440DRAFT_494403</name>
</gene>
<feature type="region of interest" description="Disordered" evidence="2">
    <location>
        <begin position="372"/>
        <end position="400"/>
    </location>
</feature>
<dbReference type="GO" id="GO:0000387">
    <property type="term" value="P:spliceosomal snRNP assembly"/>
    <property type="evidence" value="ECO:0007669"/>
    <property type="project" value="InterPro"/>
</dbReference>
<sequence>MATTHSNLAVTKDGETYNKLSRPDDYLTSTTPLLPPLSPAVRPVVQSTKRKHGGRDVTIGSNTNKRVKNESTSTDANEHVNVLRKPGLSNNYGMRTILPGDDDDVDLMGDSINEAVTYLRSVRSEASRIPPLLVAPTSNRNKDTEQTVTSCSNSGAEDGVFYRDGVWIAVDDWPLDSGDATEPDARHFSLEPQQSYYELLLARYQSLRTKLLEAGYPRATRTTPGSHNQPRNKRAWLDVIDVNLPTSQHIGQMDELGLFNALEACSASLSRSASISREKSCWIWTLLAMASDAGTMNSKLVGKIRHLGLQAGRLCVRLQQEASGHLDTEHDVGSRSLDAFVERHADQDHSMHVTDAEVGPKDGVAEYQAIQNQSQGSQHGDQGQDTQAPDADAGAISSVSGSEQVQTLEQARARLLAQLGDRLVPSGDVLQDEEGLAMKGLDRTCLDNAIDWNTKATIDMILTVAAERYGQRDLLKFRVAW</sequence>
<dbReference type="GO" id="GO:0032797">
    <property type="term" value="C:SMN complex"/>
    <property type="evidence" value="ECO:0007669"/>
    <property type="project" value="TreeGrafter"/>
</dbReference>
<accession>A0A6A7BPL2</accession>
<dbReference type="PANTHER" id="PTHR12794">
    <property type="entry name" value="GEMIN2"/>
    <property type="match status" value="1"/>
</dbReference>
<dbReference type="Pfam" id="PF04938">
    <property type="entry name" value="SIP1"/>
    <property type="match status" value="1"/>
</dbReference>
<evidence type="ECO:0000256" key="1">
    <source>
        <dbReference type="ARBA" id="ARBA00025758"/>
    </source>
</evidence>
<dbReference type="Gene3D" id="1.20.58.1070">
    <property type="match status" value="1"/>
</dbReference>
<dbReference type="PANTHER" id="PTHR12794:SF0">
    <property type="entry name" value="GEM-ASSOCIATED PROTEIN 2"/>
    <property type="match status" value="1"/>
</dbReference>
<dbReference type="GO" id="GO:0005634">
    <property type="term" value="C:nucleus"/>
    <property type="evidence" value="ECO:0007669"/>
    <property type="project" value="TreeGrafter"/>
</dbReference>
<dbReference type="Proteomes" id="UP000799423">
    <property type="component" value="Unassembled WGS sequence"/>
</dbReference>
<feature type="compositionally biased region" description="Low complexity" evidence="2">
    <location>
        <begin position="372"/>
        <end position="387"/>
    </location>
</feature>
<evidence type="ECO:0000313" key="3">
    <source>
        <dbReference type="EMBL" id="KAF2856565.1"/>
    </source>
</evidence>
<comment type="similarity">
    <text evidence="1">Belongs to the gemin-2 family.</text>
</comment>
<evidence type="ECO:0000256" key="2">
    <source>
        <dbReference type="SAM" id="MobiDB-lite"/>
    </source>
</evidence>
<reference evidence="3" key="1">
    <citation type="submission" date="2020-01" db="EMBL/GenBank/DDBJ databases">
        <authorList>
            <consortium name="DOE Joint Genome Institute"/>
            <person name="Haridas S."/>
            <person name="Albert R."/>
            <person name="Binder M."/>
            <person name="Bloem J."/>
            <person name="Labutti K."/>
            <person name="Salamov A."/>
            <person name="Andreopoulos B."/>
            <person name="Baker S.E."/>
            <person name="Barry K."/>
            <person name="Bills G."/>
            <person name="Bluhm B.H."/>
            <person name="Cannon C."/>
            <person name="Castanera R."/>
            <person name="Culley D.E."/>
            <person name="Daum C."/>
            <person name="Ezra D."/>
            <person name="Gonzalez J.B."/>
            <person name="Henrissat B."/>
            <person name="Kuo A."/>
            <person name="Liang C."/>
            <person name="Lipzen A."/>
            <person name="Lutzoni F."/>
            <person name="Magnuson J."/>
            <person name="Mondo S."/>
            <person name="Nolan M."/>
            <person name="Ohm R."/>
            <person name="Pangilinan J."/>
            <person name="Park H.-J."/>
            <person name="Ramirez L."/>
            <person name="Alfaro M."/>
            <person name="Sun H."/>
            <person name="Tritt A."/>
            <person name="Yoshinaga Y."/>
            <person name="Zwiers L.-H."/>
            <person name="Turgeon B.G."/>
            <person name="Goodwin S.B."/>
            <person name="Spatafora J.W."/>
            <person name="Crous P.W."/>
            <person name="Grigoriev I.V."/>
        </authorList>
    </citation>
    <scope>NUCLEOTIDE SEQUENCE</scope>
    <source>
        <strain evidence="3">IPT5</strain>
    </source>
</reference>
<dbReference type="OrthoDB" id="428895at2759"/>
<dbReference type="InterPro" id="IPR035426">
    <property type="entry name" value="Gemin2/Brr1"/>
</dbReference>
<proteinExistence type="inferred from homology"/>